<protein>
    <recommendedName>
        <fullName evidence="7">CDP-diacylglycerol pyrophosphatase</fullName>
        <ecNumber evidence="6">3.6.1.26</ecNumber>
    </recommendedName>
    <alternativeName>
        <fullName evidence="17">CDP-diacylglycerol phosphatidylhydrolase</fullName>
    </alternativeName>
    <alternativeName>
        <fullName evidence="18">CDP-diglyceride hydrolase</fullName>
    </alternativeName>
</protein>
<comment type="subcellular location">
    <subcellularLocation>
        <location evidence="2">Cell membrane</location>
        <topology evidence="2">Single-pass membrane protein</topology>
    </subcellularLocation>
</comment>
<dbReference type="Gene3D" id="3.30.428.30">
    <property type="entry name" value="HIT family - CDH-like"/>
    <property type="match status" value="1"/>
</dbReference>
<evidence type="ECO:0000256" key="5">
    <source>
        <dbReference type="ARBA" id="ARBA00006435"/>
    </source>
</evidence>
<evidence type="ECO:0000256" key="3">
    <source>
        <dbReference type="ARBA" id="ARBA00004927"/>
    </source>
</evidence>
<evidence type="ECO:0000256" key="2">
    <source>
        <dbReference type="ARBA" id="ARBA00004162"/>
    </source>
</evidence>
<comment type="similarity">
    <text evidence="5">Belongs to the Cdh family.</text>
</comment>
<evidence type="ECO:0000256" key="17">
    <source>
        <dbReference type="ARBA" id="ARBA00032888"/>
    </source>
</evidence>
<dbReference type="GO" id="GO:0046342">
    <property type="term" value="P:CDP-diacylglycerol catabolic process"/>
    <property type="evidence" value="ECO:0007669"/>
    <property type="project" value="UniProtKB-UniPathway"/>
</dbReference>
<evidence type="ECO:0000256" key="14">
    <source>
        <dbReference type="ARBA" id="ARBA00023136"/>
    </source>
</evidence>
<keyword evidence="14" id="KW-0472">Membrane</keyword>
<evidence type="ECO:0000256" key="16">
    <source>
        <dbReference type="ARBA" id="ARBA00023264"/>
    </source>
</evidence>
<keyword evidence="13" id="KW-0443">Lipid metabolism</keyword>
<proteinExistence type="inferred from homology"/>
<dbReference type="InterPro" id="IPR036265">
    <property type="entry name" value="HIT-like_sf"/>
</dbReference>
<evidence type="ECO:0000313" key="21">
    <source>
        <dbReference type="Proteomes" id="UP000239724"/>
    </source>
</evidence>
<evidence type="ECO:0000256" key="12">
    <source>
        <dbReference type="ARBA" id="ARBA00022989"/>
    </source>
</evidence>
<evidence type="ECO:0000256" key="13">
    <source>
        <dbReference type="ARBA" id="ARBA00023098"/>
    </source>
</evidence>
<evidence type="ECO:0000256" key="4">
    <source>
        <dbReference type="ARBA" id="ARBA00005189"/>
    </source>
</evidence>
<dbReference type="PIRSF" id="PIRSF001273">
    <property type="entry name" value="CDH"/>
    <property type="match status" value="1"/>
</dbReference>
<keyword evidence="8" id="KW-1003">Cell membrane</keyword>
<dbReference type="NCBIfam" id="NF003986">
    <property type="entry name" value="PRK05471.1-5"/>
    <property type="match status" value="1"/>
</dbReference>
<dbReference type="Proteomes" id="UP000239724">
    <property type="component" value="Unassembled WGS sequence"/>
</dbReference>
<evidence type="ECO:0000256" key="15">
    <source>
        <dbReference type="ARBA" id="ARBA00023209"/>
    </source>
</evidence>
<dbReference type="GO" id="GO:0008654">
    <property type="term" value="P:phospholipid biosynthetic process"/>
    <property type="evidence" value="ECO:0007669"/>
    <property type="project" value="UniProtKB-KW"/>
</dbReference>
<feature type="signal peptide" evidence="19">
    <location>
        <begin position="1"/>
        <end position="28"/>
    </location>
</feature>
<feature type="chain" id="PRO_5018112924" description="CDP-diacylglycerol pyrophosphatase" evidence="19">
    <location>
        <begin position="29"/>
        <end position="260"/>
    </location>
</feature>
<dbReference type="InterPro" id="IPR003763">
    <property type="entry name" value="CDP-diacylglyc_Pase"/>
</dbReference>
<keyword evidence="15" id="KW-0594">Phospholipid biosynthesis</keyword>
<accession>A0A2S6NLU5</accession>
<keyword evidence="16" id="KW-1208">Phospholipid metabolism</keyword>
<comment type="pathway">
    <text evidence="3">Phospholipid metabolism; CDP-diacylglycerol degradation; phosphatidate from CDP-diacylglycerol: step 1/1.</text>
</comment>
<dbReference type="OrthoDB" id="481399at2"/>
<dbReference type="PROSITE" id="PS51318">
    <property type="entry name" value="TAT"/>
    <property type="match status" value="1"/>
</dbReference>
<keyword evidence="21" id="KW-1185">Reference proteome</keyword>
<reference evidence="20 21" key="1">
    <citation type="journal article" date="2018" name="Arch. Microbiol.">
        <title>New insights into the metabolic potential of the phototrophic purple bacterium Rhodopila globiformis DSM 161(T) from its draft genome sequence and evidence for a vanadium-dependent nitrogenase.</title>
        <authorList>
            <person name="Imhoff J.F."/>
            <person name="Rahn T."/>
            <person name="Kunzel S."/>
            <person name="Neulinger S.C."/>
        </authorList>
    </citation>
    <scope>NUCLEOTIDE SEQUENCE [LARGE SCALE GENOMIC DNA]</scope>
    <source>
        <strain evidence="20 21">DSM 161</strain>
    </source>
</reference>
<name>A0A2S6NLU5_RHOGL</name>
<dbReference type="UniPathway" id="UPA00609">
    <property type="reaction ID" value="UER00664"/>
</dbReference>
<dbReference type="EMBL" id="NHRY01000057">
    <property type="protein sequence ID" value="PPQ36486.1"/>
    <property type="molecule type" value="Genomic_DNA"/>
</dbReference>
<comment type="catalytic activity">
    <reaction evidence="1">
        <text>a CDP-1,2-diacyl-sn-glycerol + H2O = a 1,2-diacyl-sn-glycero-3-phosphate + CMP + 2 H(+)</text>
        <dbReference type="Rhea" id="RHEA:15221"/>
        <dbReference type="ChEBI" id="CHEBI:15377"/>
        <dbReference type="ChEBI" id="CHEBI:15378"/>
        <dbReference type="ChEBI" id="CHEBI:58332"/>
        <dbReference type="ChEBI" id="CHEBI:58608"/>
        <dbReference type="ChEBI" id="CHEBI:60377"/>
        <dbReference type="EC" id="3.6.1.26"/>
    </reaction>
</comment>
<evidence type="ECO:0000256" key="7">
    <source>
        <dbReference type="ARBA" id="ARBA00019608"/>
    </source>
</evidence>
<organism evidence="20 21">
    <name type="scientific">Rhodopila globiformis</name>
    <name type="common">Rhodopseudomonas globiformis</name>
    <dbReference type="NCBI Taxonomy" id="1071"/>
    <lineage>
        <taxon>Bacteria</taxon>
        <taxon>Pseudomonadati</taxon>
        <taxon>Pseudomonadota</taxon>
        <taxon>Alphaproteobacteria</taxon>
        <taxon>Acetobacterales</taxon>
        <taxon>Acetobacteraceae</taxon>
        <taxon>Rhodopila</taxon>
    </lineage>
</organism>
<comment type="pathway">
    <text evidence="4">Lipid metabolism.</text>
</comment>
<evidence type="ECO:0000256" key="10">
    <source>
        <dbReference type="ARBA" id="ARBA00022692"/>
    </source>
</evidence>
<dbReference type="AlphaFoldDB" id="A0A2S6NLU5"/>
<keyword evidence="19" id="KW-0732">Signal</keyword>
<evidence type="ECO:0000313" key="20">
    <source>
        <dbReference type="EMBL" id="PPQ36486.1"/>
    </source>
</evidence>
<dbReference type="InterPro" id="IPR006311">
    <property type="entry name" value="TAT_signal"/>
</dbReference>
<dbReference type="Pfam" id="PF02611">
    <property type="entry name" value="CDH"/>
    <property type="match status" value="1"/>
</dbReference>
<comment type="caution">
    <text evidence="20">The sequence shown here is derived from an EMBL/GenBank/DDBJ whole genome shotgun (WGS) entry which is preliminary data.</text>
</comment>
<dbReference type="SUPFAM" id="SSF54197">
    <property type="entry name" value="HIT-like"/>
    <property type="match status" value="1"/>
</dbReference>
<keyword evidence="9" id="KW-0444">Lipid biosynthesis</keyword>
<dbReference type="EC" id="3.6.1.26" evidence="6"/>
<dbReference type="GO" id="GO:0005886">
    <property type="term" value="C:plasma membrane"/>
    <property type="evidence" value="ECO:0007669"/>
    <property type="project" value="UniProtKB-SubCell"/>
</dbReference>
<keyword evidence="11" id="KW-0378">Hydrolase</keyword>
<dbReference type="GO" id="GO:0008715">
    <property type="term" value="F:CDP-diacylglycerol diphosphatase activity"/>
    <property type="evidence" value="ECO:0007669"/>
    <property type="project" value="UniProtKB-EC"/>
</dbReference>
<gene>
    <name evidence="20" type="ORF">CCS01_05015</name>
</gene>
<evidence type="ECO:0000256" key="11">
    <source>
        <dbReference type="ARBA" id="ARBA00022801"/>
    </source>
</evidence>
<evidence type="ECO:0000256" key="8">
    <source>
        <dbReference type="ARBA" id="ARBA00022475"/>
    </source>
</evidence>
<evidence type="ECO:0000256" key="1">
    <source>
        <dbReference type="ARBA" id="ARBA00001007"/>
    </source>
</evidence>
<evidence type="ECO:0000256" key="6">
    <source>
        <dbReference type="ARBA" id="ARBA00012375"/>
    </source>
</evidence>
<evidence type="ECO:0000256" key="18">
    <source>
        <dbReference type="ARBA" id="ARBA00032892"/>
    </source>
</evidence>
<keyword evidence="12" id="KW-1133">Transmembrane helix</keyword>
<evidence type="ECO:0000256" key="9">
    <source>
        <dbReference type="ARBA" id="ARBA00022516"/>
    </source>
</evidence>
<keyword evidence="10" id="KW-0812">Transmembrane</keyword>
<sequence length="260" mass="28515">MKKRRRLVATCLWLALAGLLFAPAAVQADPSALWNIVHGQCVPHEESAHNPAPCAKVDLSGGVRKGYALLKDINGVAQYLLIPTTHISGIEDPAILAPDAVNYWQAAWQARSLLDQRLHTTLPRDDVSLVINSAYGRTQNQFHIHIDCVRPEVRDALHANLNKIGVIWMPFPVALAGHHYLALRVNQDTLLGEDPFKVLANQVDDARNDMGKYTLVVVGMTFPDGSRGFVLLTDHASLLAGDRASGVQLQDHSCAFARKE</sequence>
<evidence type="ECO:0000256" key="19">
    <source>
        <dbReference type="SAM" id="SignalP"/>
    </source>
</evidence>